<feature type="region of interest" description="Disordered" evidence="1">
    <location>
        <begin position="30"/>
        <end position="51"/>
    </location>
</feature>
<dbReference type="STRING" id="1798382.A3D77_01025"/>
<organism evidence="2 3">
    <name type="scientific">Candidatus Gottesmanbacteria bacterium RIFCSPHIGHO2_02_FULL_39_11</name>
    <dbReference type="NCBI Taxonomy" id="1798382"/>
    <lineage>
        <taxon>Bacteria</taxon>
        <taxon>Candidatus Gottesmaniibacteriota</taxon>
    </lineage>
</organism>
<evidence type="ECO:0000313" key="2">
    <source>
        <dbReference type="EMBL" id="OGG16399.1"/>
    </source>
</evidence>
<comment type="caution">
    <text evidence="2">The sequence shown here is derived from an EMBL/GenBank/DDBJ whole genome shotgun (WGS) entry which is preliminary data.</text>
</comment>
<protein>
    <submittedName>
        <fullName evidence="2">Uncharacterized protein</fullName>
    </submittedName>
</protein>
<reference evidence="2 3" key="1">
    <citation type="journal article" date="2016" name="Nat. Commun.">
        <title>Thousands of microbial genomes shed light on interconnected biogeochemical processes in an aquifer system.</title>
        <authorList>
            <person name="Anantharaman K."/>
            <person name="Brown C.T."/>
            <person name="Hug L.A."/>
            <person name="Sharon I."/>
            <person name="Castelle C.J."/>
            <person name="Probst A.J."/>
            <person name="Thomas B.C."/>
            <person name="Singh A."/>
            <person name="Wilkins M.J."/>
            <person name="Karaoz U."/>
            <person name="Brodie E.L."/>
            <person name="Williams K.H."/>
            <person name="Hubbard S.S."/>
            <person name="Banfield J.F."/>
        </authorList>
    </citation>
    <scope>NUCLEOTIDE SEQUENCE [LARGE SCALE GENOMIC DNA]</scope>
</reference>
<gene>
    <name evidence="2" type="ORF">A3D77_01025</name>
</gene>
<evidence type="ECO:0000313" key="3">
    <source>
        <dbReference type="Proteomes" id="UP000176923"/>
    </source>
</evidence>
<name>A0A1F5ZV99_9BACT</name>
<accession>A0A1F5ZV99</accession>
<proteinExistence type="predicted"/>
<sequence>MPGATYTYSLSEKGIPGSLPQTFTFTTAGPTVTAQPDTFPSGAAEEEEENLRRNNPDIYLKEKTPYENSYILVSSDFRSLPADHFYFTVSSKMGSRDQAKSEFEKWALSLKLTPEQIKGLDVSYE</sequence>
<evidence type="ECO:0000256" key="1">
    <source>
        <dbReference type="SAM" id="MobiDB-lite"/>
    </source>
</evidence>
<dbReference type="EMBL" id="MFJL01000012">
    <property type="protein sequence ID" value="OGG16399.1"/>
    <property type="molecule type" value="Genomic_DNA"/>
</dbReference>
<dbReference type="AlphaFoldDB" id="A0A1F5ZV99"/>
<dbReference type="Proteomes" id="UP000176923">
    <property type="component" value="Unassembled WGS sequence"/>
</dbReference>